<organism evidence="2 3">
    <name type="scientific">Coffea arabica</name>
    <name type="common">Arabian coffee</name>
    <dbReference type="NCBI Taxonomy" id="13443"/>
    <lineage>
        <taxon>Eukaryota</taxon>
        <taxon>Viridiplantae</taxon>
        <taxon>Streptophyta</taxon>
        <taxon>Embryophyta</taxon>
        <taxon>Tracheophyta</taxon>
        <taxon>Spermatophyta</taxon>
        <taxon>Magnoliopsida</taxon>
        <taxon>eudicotyledons</taxon>
        <taxon>Gunneridae</taxon>
        <taxon>Pentapetalae</taxon>
        <taxon>asterids</taxon>
        <taxon>lamiids</taxon>
        <taxon>Gentianales</taxon>
        <taxon>Rubiaceae</taxon>
        <taxon>Ixoroideae</taxon>
        <taxon>Gardenieae complex</taxon>
        <taxon>Bertiereae - Coffeeae clade</taxon>
        <taxon>Coffeeae</taxon>
        <taxon>Coffea</taxon>
    </lineage>
</organism>
<evidence type="ECO:0000313" key="2">
    <source>
        <dbReference type="Proteomes" id="UP001652660"/>
    </source>
</evidence>
<protein>
    <submittedName>
        <fullName evidence="3">Uncharacterized protein</fullName>
    </submittedName>
</protein>
<reference evidence="3" key="1">
    <citation type="submission" date="2025-08" db="UniProtKB">
        <authorList>
            <consortium name="RefSeq"/>
        </authorList>
    </citation>
    <scope>IDENTIFICATION</scope>
    <source>
        <tissue evidence="3">Leaves</tissue>
    </source>
</reference>
<dbReference type="RefSeq" id="XP_071910030.1">
    <property type="nucleotide sequence ID" value="XM_072053929.1"/>
</dbReference>
<dbReference type="PANTHER" id="PTHR34196:SF4">
    <property type="entry name" value="OS06G0208200 PROTEIN"/>
    <property type="match status" value="1"/>
</dbReference>
<gene>
    <name evidence="3" type="primary">LOC113693298</name>
</gene>
<dbReference type="GeneID" id="113693298"/>
<keyword evidence="2" id="KW-1185">Reference proteome</keyword>
<evidence type="ECO:0000313" key="3">
    <source>
        <dbReference type="RefSeq" id="XP_071910030.1"/>
    </source>
</evidence>
<name>A0ABM4URX2_COFAR</name>
<dbReference type="Proteomes" id="UP001652660">
    <property type="component" value="Chromosome 6c"/>
</dbReference>
<feature type="compositionally biased region" description="Basic residues" evidence="1">
    <location>
        <begin position="102"/>
        <end position="114"/>
    </location>
</feature>
<dbReference type="PANTHER" id="PTHR34196">
    <property type="entry name" value="OS02G0697700 PROTEIN"/>
    <property type="match status" value="1"/>
</dbReference>
<accession>A0ABM4URX2</accession>
<proteinExistence type="predicted"/>
<evidence type="ECO:0000256" key="1">
    <source>
        <dbReference type="SAM" id="MobiDB-lite"/>
    </source>
</evidence>
<sequence length="143" mass="16942">MVGIFHLSPFTIQKSTQQERHIMDFQQDEVHTNLDQFWPVTHPIEPLEEDQPVKCPMPHTCVVKDNEEKEEQFFSETLRRKAKLLEVTEHKEMVMGRDHPPRAVRRRHHIRSNRKNTAESSNAPLYPFPSSKDMIFTKLGHLY</sequence>
<feature type="region of interest" description="Disordered" evidence="1">
    <location>
        <begin position="95"/>
        <end position="125"/>
    </location>
</feature>